<dbReference type="InterPro" id="IPR001128">
    <property type="entry name" value="Cyt_P450"/>
</dbReference>
<dbReference type="InterPro" id="IPR036396">
    <property type="entry name" value="Cyt_P450_sf"/>
</dbReference>
<dbReference type="AlphaFoldDB" id="A0A9P6K1W0"/>
<dbReference type="Pfam" id="PF00067">
    <property type="entry name" value="p450"/>
    <property type="match status" value="1"/>
</dbReference>
<organism evidence="5 6">
    <name type="scientific">Lunasporangiospora selenospora</name>
    <dbReference type="NCBI Taxonomy" id="979761"/>
    <lineage>
        <taxon>Eukaryota</taxon>
        <taxon>Fungi</taxon>
        <taxon>Fungi incertae sedis</taxon>
        <taxon>Mucoromycota</taxon>
        <taxon>Mortierellomycotina</taxon>
        <taxon>Mortierellomycetes</taxon>
        <taxon>Mortierellales</taxon>
        <taxon>Mortierellaceae</taxon>
        <taxon>Lunasporangiospora</taxon>
    </lineage>
</organism>
<accession>A0A9P6K1W0</accession>
<protein>
    <recommendedName>
        <fullName evidence="7">Cytochrome P450</fullName>
    </recommendedName>
</protein>
<dbReference type="GO" id="GO:0016705">
    <property type="term" value="F:oxidoreductase activity, acting on paired donors, with incorporation or reduction of molecular oxygen"/>
    <property type="evidence" value="ECO:0007669"/>
    <property type="project" value="InterPro"/>
</dbReference>
<dbReference type="Gene3D" id="1.10.630.10">
    <property type="entry name" value="Cytochrome P450"/>
    <property type="match status" value="1"/>
</dbReference>
<evidence type="ECO:0000313" key="6">
    <source>
        <dbReference type="Proteomes" id="UP000780801"/>
    </source>
</evidence>
<proteinExistence type="inferred from homology"/>
<evidence type="ECO:0000256" key="4">
    <source>
        <dbReference type="ARBA" id="ARBA00023004"/>
    </source>
</evidence>
<dbReference type="GO" id="GO:0004497">
    <property type="term" value="F:monooxygenase activity"/>
    <property type="evidence" value="ECO:0007669"/>
    <property type="project" value="InterPro"/>
</dbReference>
<comment type="caution">
    <text evidence="5">The sequence shown here is derived from an EMBL/GenBank/DDBJ whole genome shotgun (WGS) entry which is preliminary data.</text>
</comment>
<comment type="similarity">
    <text evidence="1">Belongs to the cytochrome P450 family.</text>
</comment>
<keyword evidence="2" id="KW-0479">Metal-binding</keyword>
<evidence type="ECO:0008006" key="7">
    <source>
        <dbReference type="Google" id="ProtNLM"/>
    </source>
</evidence>
<sequence length="210" mass="24106">MVFVDMALSVKDSLLAYLRKPNRSNSEIAIATATLIAIGLMLKYPDRAIGCDSRPELGKKRIKGWPLVGNLPEGIQNKETPLDMMLRNFEKYGDVHTITIPARGRVILVNNPQIMEHILKTRFDNYIKGFIFQETGYDVLGHGIFITDQEKWRFHRKTATNIFSTRLYRQVVRGAFKTSALDLCDVMIKEGELRNKPVDLQQLFFKMTLD</sequence>
<keyword evidence="3" id="KW-0560">Oxidoreductase</keyword>
<evidence type="ECO:0000313" key="5">
    <source>
        <dbReference type="EMBL" id="KAF9542239.1"/>
    </source>
</evidence>
<name>A0A9P6K1W0_9FUNG</name>
<dbReference type="EMBL" id="JAABOA010007436">
    <property type="protein sequence ID" value="KAF9542239.1"/>
    <property type="molecule type" value="Genomic_DNA"/>
</dbReference>
<gene>
    <name evidence="5" type="ORF">BGW38_009797</name>
</gene>
<keyword evidence="4" id="KW-0408">Iron</keyword>
<dbReference type="Proteomes" id="UP000780801">
    <property type="component" value="Unassembled WGS sequence"/>
</dbReference>
<keyword evidence="6" id="KW-1185">Reference proteome</keyword>
<reference evidence="5" key="1">
    <citation type="journal article" date="2020" name="Fungal Divers.">
        <title>Resolving the Mortierellaceae phylogeny through synthesis of multi-gene phylogenetics and phylogenomics.</title>
        <authorList>
            <person name="Vandepol N."/>
            <person name="Liber J."/>
            <person name="Desiro A."/>
            <person name="Na H."/>
            <person name="Kennedy M."/>
            <person name="Barry K."/>
            <person name="Grigoriev I.V."/>
            <person name="Miller A.N."/>
            <person name="O'Donnell K."/>
            <person name="Stajich J.E."/>
            <person name="Bonito G."/>
        </authorList>
    </citation>
    <scope>NUCLEOTIDE SEQUENCE</scope>
    <source>
        <strain evidence="5">KOD1015</strain>
    </source>
</reference>
<evidence type="ECO:0000256" key="2">
    <source>
        <dbReference type="ARBA" id="ARBA00022723"/>
    </source>
</evidence>
<dbReference type="GO" id="GO:0005506">
    <property type="term" value="F:iron ion binding"/>
    <property type="evidence" value="ECO:0007669"/>
    <property type="project" value="InterPro"/>
</dbReference>
<dbReference type="SUPFAM" id="SSF48264">
    <property type="entry name" value="Cytochrome P450"/>
    <property type="match status" value="1"/>
</dbReference>
<dbReference type="GO" id="GO:0020037">
    <property type="term" value="F:heme binding"/>
    <property type="evidence" value="ECO:0007669"/>
    <property type="project" value="InterPro"/>
</dbReference>
<evidence type="ECO:0000256" key="1">
    <source>
        <dbReference type="ARBA" id="ARBA00010617"/>
    </source>
</evidence>
<dbReference type="PANTHER" id="PTHR24296">
    <property type="entry name" value="CYTOCHROME P450"/>
    <property type="match status" value="1"/>
</dbReference>
<dbReference type="OrthoDB" id="1470350at2759"/>
<feature type="non-terminal residue" evidence="5">
    <location>
        <position position="210"/>
    </location>
</feature>
<evidence type="ECO:0000256" key="3">
    <source>
        <dbReference type="ARBA" id="ARBA00023002"/>
    </source>
</evidence>